<feature type="region of interest" description="Disordered" evidence="1">
    <location>
        <begin position="1"/>
        <end position="42"/>
    </location>
</feature>
<evidence type="ECO:0000256" key="1">
    <source>
        <dbReference type="SAM" id="MobiDB-lite"/>
    </source>
</evidence>
<organism evidence="2 3">
    <name type="scientific">Meganyctiphanes norvegica</name>
    <name type="common">Northern krill</name>
    <name type="synonym">Thysanopoda norvegica</name>
    <dbReference type="NCBI Taxonomy" id="48144"/>
    <lineage>
        <taxon>Eukaryota</taxon>
        <taxon>Metazoa</taxon>
        <taxon>Ecdysozoa</taxon>
        <taxon>Arthropoda</taxon>
        <taxon>Crustacea</taxon>
        <taxon>Multicrustacea</taxon>
        <taxon>Malacostraca</taxon>
        <taxon>Eumalacostraca</taxon>
        <taxon>Eucarida</taxon>
        <taxon>Euphausiacea</taxon>
        <taxon>Euphausiidae</taxon>
        <taxon>Meganyctiphanes</taxon>
    </lineage>
</organism>
<proteinExistence type="predicted"/>
<comment type="caution">
    <text evidence="2">The sequence shown here is derived from an EMBL/GenBank/DDBJ whole genome shotgun (WGS) entry which is preliminary data.</text>
</comment>
<accession>A0AAV2SH41</accession>
<dbReference type="EMBL" id="CAXKWB010076017">
    <property type="protein sequence ID" value="CAL4199958.1"/>
    <property type="molecule type" value="Genomic_DNA"/>
</dbReference>
<dbReference type="Proteomes" id="UP001497623">
    <property type="component" value="Unassembled WGS sequence"/>
</dbReference>
<evidence type="ECO:0000313" key="2">
    <source>
        <dbReference type="EMBL" id="CAL4199958.1"/>
    </source>
</evidence>
<name>A0AAV2SH41_MEGNR</name>
<protein>
    <submittedName>
        <fullName evidence="2">Uncharacterized protein</fullName>
    </submittedName>
</protein>
<gene>
    <name evidence="2" type="ORF">MNOR_LOCUS37491</name>
</gene>
<reference evidence="2 3" key="1">
    <citation type="submission" date="2024-05" db="EMBL/GenBank/DDBJ databases">
        <authorList>
            <person name="Wallberg A."/>
        </authorList>
    </citation>
    <scope>NUCLEOTIDE SEQUENCE [LARGE SCALE GENOMIC DNA]</scope>
</reference>
<feature type="compositionally biased region" description="Basic and acidic residues" evidence="1">
    <location>
        <begin position="1"/>
        <end position="10"/>
    </location>
</feature>
<feature type="compositionally biased region" description="Polar residues" evidence="1">
    <location>
        <begin position="12"/>
        <end position="27"/>
    </location>
</feature>
<sequence>DASTLRRREPNTGCSSAGGQTCGTSVSDRSHTHVNQDQKMPSTIEMTVTATGLQPCSHNCRRIRLYLKGHREEDQGHPLLRPKLTEGITAGSINQATANVQMHRRQSSPPVID</sequence>
<feature type="non-terminal residue" evidence="2">
    <location>
        <position position="113"/>
    </location>
</feature>
<feature type="non-terminal residue" evidence="2">
    <location>
        <position position="1"/>
    </location>
</feature>
<dbReference type="AlphaFoldDB" id="A0AAV2SH41"/>
<keyword evidence="3" id="KW-1185">Reference proteome</keyword>
<evidence type="ECO:0000313" key="3">
    <source>
        <dbReference type="Proteomes" id="UP001497623"/>
    </source>
</evidence>